<proteinExistence type="predicted"/>
<name>A0A3S1JKM4_9BACT</name>
<keyword evidence="4" id="KW-1133">Transmembrane helix</keyword>
<comment type="subcellular location">
    <subcellularLocation>
        <location evidence="1">Membrane</location>
        <topology evidence="1">Multi-pass membrane protein</topology>
    </subcellularLocation>
</comment>
<dbReference type="GO" id="GO:0005886">
    <property type="term" value="C:plasma membrane"/>
    <property type="evidence" value="ECO:0007669"/>
    <property type="project" value="TreeGrafter"/>
</dbReference>
<evidence type="ECO:0000256" key="2">
    <source>
        <dbReference type="ARBA" id="ARBA00022448"/>
    </source>
</evidence>
<keyword evidence="5" id="KW-0472">Membrane</keyword>
<dbReference type="InterPro" id="IPR036259">
    <property type="entry name" value="MFS_trans_sf"/>
</dbReference>
<dbReference type="GO" id="GO:1990961">
    <property type="term" value="P:xenobiotic detoxification by transmembrane export across the plasma membrane"/>
    <property type="evidence" value="ECO:0007669"/>
    <property type="project" value="TreeGrafter"/>
</dbReference>
<dbReference type="PANTHER" id="PTHR23502">
    <property type="entry name" value="MAJOR FACILITATOR SUPERFAMILY"/>
    <property type="match status" value="1"/>
</dbReference>
<dbReference type="PANTHER" id="PTHR23502:SF132">
    <property type="entry name" value="POLYAMINE TRANSPORTER 2-RELATED"/>
    <property type="match status" value="1"/>
</dbReference>
<dbReference type="Gene3D" id="1.20.1720.10">
    <property type="entry name" value="Multidrug resistance protein D"/>
    <property type="match status" value="1"/>
</dbReference>
<keyword evidence="7" id="KW-1185">Reference proteome</keyword>
<evidence type="ECO:0000313" key="6">
    <source>
        <dbReference type="EMBL" id="NSL85682.1"/>
    </source>
</evidence>
<evidence type="ECO:0000313" key="7">
    <source>
        <dbReference type="Proteomes" id="UP000281028"/>
    </source>
</evidence>
<dbReference type="AlphaFoldDB" id="A0A3S1JKM4"/>
<evidence type="ECO:0000256" key="4">
    <source>
        <dbReference type="ARBA" id="ARBA00022989"/>
    </source>
</evidence>
<dbReference type="GO" id="GO:0015385">
    <property type="term" value="F:sodium:proton antiporter activity"/>
    <property type="evidence" value="ECO:0007669"/>
    <property type="project" value="TreeGrafter"/>
</dbReference>
<gene>
    <name evidence="6" type="ORF">ECE50_002495</name>
</gene>
<dbReference type="Proteomes" id="UP000281028">
    <property type="component" value="Unassembled WGS sequence"/>
</dbReference>
<protein>
    <submittedName>
        <fullName evidence="6">MFS transporter</fullName>
    </submittedName>
</protein>
<evidence type="ECO:0000256" key="3">
    <source>
        <dbReference type="ARBA" id="ARBA00022692"/>
    </source>
</evidence>
<keyword evidence="2" id="KW-0813">Transport</keyword>
<dbReference type="EMBL" id="RIAR02000001">
    <property type="protein sequence ID" value="NSL85682.1"/>
    <property type="molecule type" value="Genomic_DNA"/>
</dbReference>
<comment type="caution">
    <text evidence="6">The sequence shown here is derived from an EMBL/GenBank/DDBJ whole genome shotgun (WGS) entry which is preliminary data.</text>
</comment>
<dbReference type="SUPFAM" id="SSF103473">
    <property type="entry name" value="MFS general substrate transporter"/>
    <property type="match status" value="1"/>
</dbReference>
<sequence length="420" mass="45913">MTTLMNPVARKAIPAYRPLSRRTLFFLVALVLFEFSVYISNSMVQPCMLRIVTEFHAPEAWLASSASAFLLGAALFQVFYGQLTDRFGRRPVMIGGGCLFLAACIAALWVADIRIFALLRVLQGSGMCLIAAVGYVAVQEAFPEKRAVTVIALMTNVALLSPVVGPVSGAFLMEFAHWRWVFGVIIILSGISLCGLYRFMPETLPVIRRSTGLSFSKLAADYRELFRYSSFLQNTFAVPALMLPVFAWSAMAPKLIMVDQGVSSLNYALIQIPVFLGLIAGNVILAWKTRAWPLGRSVIAALPVLAVGVVLLWAAAWYGQRTYLIAAMTCFTLGQGMSCGVLMRFALMESHLTKGTVASAISLITLSVYFTGIQVSNLAVLRWGLWGFVAIVTCSFAVYGLLAGPVLRRNMEKRKAAENT</sequence>
<dbReference type="OrthoDB" id="9800416at2"/>
<dbReference type="Pfam" id="PF07690">
    <property type="entry name" value="MFS_1"/>
    <property type="match status" value="1"/>
</dbReference>
<evidence type="ECO:0000256" key="5">
    <source>
        <dbReference type="ARBA" id="ARBA00023136"/>
    </source>
</evidence>
<evidence type="ECO:0000256" key="1">
    <source>
        <dbReference type="ARBA" id="ARBA00004141"/>
    </source>
</evidence>
<dbReference type="InterPro" id="IPR020846">
    <property type="entry name" value="MFS_dom"/>
</dbReference>
<dbReference type="InterPro" id="IPR011701">
    <property type="entry name" value="MFS"/>
</dbReference>
<organism evidence="6 7">
    <name type="scientific">Chitinophaga solisilvae</name>
    <dbReference type="NCBI Taxonomy" id="1233460"/>
    <lineage>
        <taxon>Bacteria</taxon>
        <taxon>Pseudomonadati</taxon>
        <taxon>Bacteroidota</taxon>
        <taxon>Chitinophagia</taxon>
        <taxon>Chitinophagales</taxon>
        <taxon>Chitinophagaceae</taxon>
        <taxon>Chitinophaga</taxon>
    </lineage>
</organism>
<accession>A0A3S1JKM4</accession>
<reference evidence="6" key="1">
    <citation type="submission" date="2020-05" db="EMBL/GenBank/DDBJ databases">
        <title>Chitinophaga laudate sp. nov., isolated from a tropical peat swamp.</title>
        <authorList>
            <person name="Goh C.B.S."/>
            <person name="Lee M.S."/>
            <person name="Parimannan S."/>
            <person name="Pasbakhsh P."/>
            <person name="Yule C.M."/>
            <person name="Rajandas H."/>
            <person name="Loke S."/>
            <person name="Croft L."/>
            <person name="Tan J.B.L."/>
        </authorList>
    </citation>
    <scope>NUCLEOTIDE SEQUENCE</scope>
    <source>
        <strain evidence="6">Mgbs1</strain>
    </source>
</reference>
<keyword evidence="3" id="KW-0812">Transmembrane</keyword>
<dbReference type="PROSITE" id="PS50850">
    <property type="entry name" value="MFS"/>
    <property type="match status" value="1"/>
</dbReference>